<dbReference type="Proteomes" id="UP000631114">
    <property type="component" value="Unassembled WGS sequence"/>
</dbReference>
<name>A0A835ITT8_9MAGN</name>
<proteinExistence type="predicted"/>
<gene>
    <name evidence="2" type="ORF">IFM89_035698</name>
</gene>
<feature type="region of interest" description="Disordered" evidence="1">
    <location>
        <begin position="193"/>
        <end position="213"/>
    </location>
</feature>
<dbReference type="EMBL" id="JADFTS010000002">
    <property type="protein sequence ID" value="KAF9622983.1"/>
    <property type="molecule type" value="Genomic_DNA"/>
</dbReference>
<dbReference type="AlphaFoldDB" id="A0A835ITT8"/>
<keyword evidence="3" id="KW-1185">Reference proteome</keyword>
<comment type="caution">
    <text evidence="2">The sequence shown here is derived from an EMBL/GenBank/DDBJ whole genome shotgun (WGS) entry which is preliminary data.</text>
</comment>
<protein>
    <submittedName>
        <fullName evidence="2">Uncharacterized protein</fullName>
    </submittedName>
</protein>
<evidence type="ECO:0000313" key="3">
    <source>
        <dbReference type="Proteomes" id="UP000631114"/>
    </source>
</evidence>
<accession>A0A835ITT8</accession>
<evidence type="ECO:0000313" key="2">
    <source>
        <dbReference type="EMBL" id="KAF9622983.1"/>
    </source>
</evidence>
<evidence type="ECO:0000256" key="1">
    <source>
        <dbReference type="SAM" id="MobiDB-lite"/>
    </source>
</evidence>
<feature type="compositionally biased region" description="Low complexity" evidence="1">
    <location>
        <begin position="195"/>
        <end position="213"/>
    </location>
</feature>
<sequence length="227" mass="24551">MDFQYGRLPFSRLTSPSPSAVYNQLFSFGDLSSTTATATSAPSPCFDADGASSSGTLMGFSYPVRQGDHQSGGFNWGIQDNVPMNIHSNLASSIESLSSINQDLHWKLQQQRLAMLYVEENQHKENSTSVSSGHGGGVENQLAQGPQHLSFQNLEISKHEACAPGNQLMRSGVVGTNNTANTTEWLFENSYTPATTSTSSNGNGNNSGMNNWNGVQVWSDMQMESIQ</sequence>
<organism evidence="2 3">
    <name type="scientific">Coptis chinensis</name>
    <dbReference type="NCBI Taxonomy" id="261450"/>
    <lineage>
        <taxon>Eukaryota</taxon>
        <taxon>Viridiplantae</taxon>
        <taxon>Streptophyta</taxon>
        <taxon>Embryophyta</taxon>
        <taxon>Tracheophyta</taxon>
        <taxon>Spermatophyta</taxon>
        <taxon>Magnoliopsida</taxon>
        <taxon>Ranunculales</taxon>
        <taxon>Ranunculaceae</taxon>
        <taxon>Coptidoideae</taxon>
        <taxon>Coptis</taxon>
    </lineage>
</organism>
<dbReference type="OrthoDB" id="1927254at2759"/>
<reference evidence="2 3" key="1">
    <citation type="submission" date="2020-10" db="EMBL/GenBank/DDBJ databases">
        <title>The Coptis chinensis genome and diversification of protoberbering-type alkaloids.</title>
        <authorList>
            <person name="Wang B."/>
            <person name="Shu S."/>
            <person name="Song C."/>
            <person name="Liu Y."/>
        </authorList>
    </citation>
    <scope>NUCLEOTIDE SEQUENCE [LARGE SCALE GENOMIC DNA]</scope>
    <source>
        <strain evidence="2">HL-2020</strain>
        <tissue evidence="2">Leaf</tissue>
    </source>
</reference>